<reference evidence="3" key="2">
    <citation type="submission" date="2021-01" db="EMBL/GenBank/DDBJ databases">
        <authorList>
            <person name="Kang M."/>
        </authorList>
    </citation>
    <scope>NUCLEOTIDE SEQUENCE</scope>
    <source>
        <strain evidence="3">KACC 17527</strain>
    </source>
</reference>
<protein>
    <submittedName>
        <fullName evidence="3">DUF4148 domain-containing protein</fullName>
    </submittedName>
</protein>
<dbReference type="EMBL" id="JAEPWM010000011">
    <property type="protein sequence ID" value="MBK6008659.1"/>
    <property type="molecule type" value="Genomic_DNA"/>
</dbReference>
<gene>
    <name evidence="3" type="ORF">JJB11_21370</name>
</gene>
<evidence type="ECO:0000313" key="3">
    <source>
        <dbReference type="EMBL" id="MBK6008659.1"/>
    </source>
</evidence>
<keyword evidence="4" id="KW-1185">Reference proteome</keyword>
<proteinExistence type="predicted"/>
<dbReference type="InterPro" id="IPR025421">
    <property type="entry name" value="DUF4148"/>
</dbReference>
<feature type="chain" id="PRO_5037566216" evidence="2">
    <location>
        <begin position="20"/>
        <end position="121"/>
    </location>
</feature>
<dbReference type="RefSeq" id="WP_201176360.1">
    <property type="nucleotide sequence ID" value="NZ_JAEPWM010000011.1"/>
</dbReference>
<evidence type="ECO:0000313" key="4">
    <source>
        <dbReference type="Proteomes" id="UP000630528"/>
    </source>
</evidence>
<evidence type="ECO:0000256" key="1">
    <source>
        <dbReference type="SAM" id="MobiDB-lite"/>
    </source>
</evidence>
<sequence>MNRSLVFGALVATTLFGHAAFADTGLAGDISIDPHPIVSTRSRADVQKELAEYQRSGVNPWSIAYNPLRTFQSTRPRADVQQEYTSAREAVHALGGEDGGATWRAQHRSTPVDHGVATAAR</sequence>
<reference evidence="3" key="1">
    <citation type="journal article" date="2012" name="J. Microbiol. Biotechnol.">
        <title>Ramlibacter ginsenosidimutans sp. nov., with ginsenoside-converting activity.</title>
        <authorList>
            <person name="Wang L."/>
            <person name="An D.S."/>
            <person name="Kim S.G."/>
            <person name="Jin F.X."/>
            <person name="Kim S.C."/>
            <person name="Lee S.T."/>
            <person name="Im W.T."/>
        </authorList>
    </citation>
    <scope>NUCLEOTIDE SEQUENCE</scope>
    <source>
        <strain evidence="3">KACC 17527</strain>
    </source>
</reference>
<dbReference type="Pfam" id="PF13663">
    <property type="entry name" value="DUF4148"/>
    <property type="match status" value="1"/>
</dbReference>
<organism evidence="3 4">
    <name type="scientific">Ramlibacter ginsenosidimutans</name>
    <dbReference type="NCBI Taxonomy" id="502333"/>
    <lineage>
        <taxon>Bacteria</taxon>
        <taxon>Pseudomonadati</taxon>
        <taxon>Pseudomonadota</taxon>
        <taxon>Betaproteobacteria</taxon>
        <taxon>Burkholderiales</taxon>
        <taxon>Comamonadaceae</taxon>
        <taxon>Ramlibacter</taxon>
    </lineage>
</organism>
<dbReference type="AlphaFoldDB" id="A0A934WNA0"/>
<evidence type="ECO:0000256" key="2">
    <source>
        <dbReference type="SAM" id="SignalP"/>
    </source>
</evidence>
<dbReference type="Proteomes" id="UP000630528">
    <property type="component" value="Unassembled WGS sequence"/>
</dbReference>
<feature type="signal peptide" evidence="2">
    <location>
        <begin position="1"/>
        <end position="19"/>
    </location>
</feature>
<name>A0A934WNA0_9BURK</name>
<accession>A0A934WNA0</accession>
<feature type="region of interest" description="Disordered" evidence="1">
    <location>
        <begin position="97"/>
        <end position="121"/>
    </location>
</feature>
<comment type="caution">
    <text evidence="3">The sequence shown here is derived from an EMBL/GenBank/DDBJ whole genome shotgun (WGS) entry which is preliminary data.</text>
</comment>
<keyword evidence="2" id="KW-0732">Signal</keyword>